<dbReference type="SUPFAM" id="SSF55073">
    <property type="entry name" value="Nucleotide cyclase"/>
    <property type="match status" value="1"/>
</dbReference>
<dbReference type="NCBIfam" id="TIGR00254">
    <property type="entry name" value="GGDEF"/>
    <property type="match status" value="1"/>
</dbReference>
<dbReference type="NCBIfam" id="TIGR00229">
    <property type="entry name" value="sensory_box"/>
    <property type="match status" value="1"/>
</dbReference>
<dbReference type="PROSITE" id="PS50885">
    <property type="entry name" value="HAMP"/>
    <property type="match status" value="1"/>
</dbReference>
<dbReference type="CDD" id="cd00130">
    <property type="entry name" value="PAS"/>
    <property type="match status" value="1"/>
</dbReference>
<dbReference type="InterPro" id="IPR000160">
    <property type="entry name" value="GGDEF_dom"/>
</dbReference>
<dbReference type="CDD" id="cd01949">
    <property type="entry name" value="GGDEF"/>
    <property type="match status" value="1"/>
</dbReference>
<dbReference type="SMART" id="SM00267">
    <property type="entry name" value="GGDEF"/>
    <property type="match status" value="1"/>
</dbReference>
<dbReference type="PANTHER" id="PTHR44757:SF2">
    <property type="entry name" value="BIOFILM ARCHITECTURE MAINTENANCE PROTEIN MBAA"/>
    <property type="match status" value="1"/>
</dbReference>
<evidence type="ECO:0000313" key="6">
    <source>
        <dbReference type="Proteomes" id="UP000242886"/>
    </source>
</evidence>
<dbReference type="SMART" id="SM00052">
    <property type="entry name" value="EAL"/>
    <property type="match status" value="1"/>
</dbReference>
<keyword evidence="6" id="KW-1185">Reference proteome</keyword>
<feature type="domain" description="EAL" evidence="2">
    <location>
        <begin position="534"/>
        <end position="787"/>
    </location>
</feature>
<dbReference type="SUPFAM" id="SSF55785">
    <property type="entry name" value="PYP-like sensor domain (PAS domain)"/>
    <property type="match status" value="1"/>
</dbReference>
<dbReference type="InterPro" id="IPR035965">
    <property type="entry name" value="PAS-like_dom_sf"/>
</dbReference>
<dbReference type="InterPro" id="IPR000014">
    <property type="entry name" value="PAS"/>
</dbReference>
<evidence type="ECO:0000313" key="5">
    <source>
        <dbReference type="EMBL" id="SMB21600.1"/>
    </source>
</evidence>
<feature type="domain" description="GGDEF" evidence="4">
    <location>
        <begin position="389"/>
        <end position="525"/>
    </location>
</feature>
<dbReference type="Proteomes" id="UP000242886">
    <property type="component" value="Chromosome SDENCHOL"/>
</dbReference>
<accession>A0A7Z7MU94</accession>
<dbReference type="InterPro" id="IPR001633">
    <property type="entry name" value="EAL_dom"/>
</dbReference>
<dbReference type="Pfam" id="PF00990">
    <property type="entry name" value="GGDEF"/>
    <property type="match status" value="1"/>
</dbReference>
<dbReference type="RefSeq" id="WP_172954966.1">
    <property type="nucleotide sequence ID" value="NZ_LT837803.1"/>
</dbReference>
<dbReference type="InterPro" id="IPR035919">
    <property type="entry name" value="EAL_sf"/>
</dbReference>
<evidence type="ECO:0000256" key="1">
    <source>
        <dbReference type="SAM" id="Phobius"/>
    </source>
</evidence>
<dbReference type="Gene3D" id="6.10.340.10">
    <property type="match status" value="1"/>
</dbReference>
<dbReference type="GO" id="GO:0016020">
    <property type="term" value="C:membrane"/>
    <property type="evidence" value="ECO:0007669"/>
    <property type="project" value="InterPro"/>
</dbReference>
<keyword evidence="1" id="KW-0812">Transmembrane</keyword>
<dbReference type="PROSITE" id="PS50887">
    <property type="entry name" value="GGDEF"/>
    <property type="match status" value="1"/>
</dbReference>
<proteinExistence type="predicted"/>
<dbReference type="GO" id="GO:0007165">
    <property type="term" value="P:signal transduction"/>
    <property type="evidence" value="ECO:0007669"/>
    <property type="project" value="InterPro"/>
</dbReference>
<gene>
    <name evidence="5" type="ORF">SDENCHOL_10371</name>
</gene>
<dbReference type="PANTHER" id="PTHR44757">
    <property type="entry name" value="DIGUANYLATE CYCLASE DGCP"/>
    <property type="match status" value="1"/>
</dbReference>
<evidence type="ECO:0000259" key="2">
    <source>
        <dbReference type="PROSITE" id="PS50883"/>
    </source>
</evidence>
<evidence type="ECO:0000259" key="3">
    <source>
        <dbReference type="PROSITE" id="PS50885"/>
    </source>
</evidence>
<dbReference type="SUPFAM" id="SSF141868">
    <property type="entry name" value="EAL domain-like"/>
    <property type="match status" value="1"/>
</dbReference>
<dbReference type="Gene3D" id="3.20.20.450">
    <property type="entry name" value="EAL domain"/>
    <property type="match status" value="1"/>
</dbReference>
<name>A0A7Z7MU94_9PROT</name>
<dbReference type="CDD" id="cd01948">
    <property type="entry name" value="EAL"/>
    <property type="match status" value="1"/>
</dbReference>
<feature type="domain" description="HAMP" evidence="3">
    <location>
        <begin position="173"/>
        <end position="227"/>
    </location>
</feature>
<dbReference type="InterPro" id="IPR029787">
    <property type="entry name" value="Nucleotide_cyclase"/>
</dbReference>
<dbReference type="Gene3D" id="3.30.450.20">
    <property type="entry name" value="PAS domain"/>
    <property type="match status" value="1"/>
</dbReference>
<dbReference type="PROSITE" id="PS50883">
    <property type="entry name" value="EAL"/>
    <property type="match status" value="1"/>
</dbReference>
<dbReference type="InterPro" id="IPR052155">
    <property type="entry name" value="Biofilm_reg_signaling"/>
</dbReference>
<dbReference type="Pfam" id="PF13188">
    <property type="entry name" value="PAS_8"/>
    <property type="match status" value="1"/>
</dbReference>
<dbReference type="AlphaFoldDB" id="A0A7Z7MU94"/>
<dbReference type="Pfam" id="PF00563">
    <property type="entry name" value="EAL"/>
    <property type="match status" value="1"/>
</dbReference>
<reference evidence="5" key="1">
    <citation type="submission" date="2017-03" db="EMBL/GenBank/DDBJ databases">
        <authorList>
            <consortium name="AG Boll"/>
        </authorList>
    </citation>
    <scope>NUCLEOTIDE SEQUENCE [LARGE SCALE GENOMIC DNA]</scope>
    <source>
        <strain evidence="5">Chol</strain>
    </source>
</reference>
<organism evidence="5 6">
    <name type="scientific">Sterolibacterium denitrificans</name>
    <dbReference type="NCBI Taxonomy" id="157592"/>
    <lineage>
        <taxon>Bacteria</taxon>
        <taxon>Pseudomonadati</taxon>
        <taxon>Pseudomonadota</taxon>
        <taxon>Betaproteobacteria</taxon>
        <taxon>Nitrosomonadales</taxon>
        <taxon>Sterolibacteriaceae</taxon>
        <taxon>Sterolibacterium</taxon>
    </lineage>
</organism>
<keyword evidence="1" id="KW-0472">Membrane</keyword>
<dbReference type="Gene3D" id="3.30.70.270">
    <property type="match status" value="1"/>
</dbReference>
<protein>
    <submittedName>
        <fullName evidence="5">PAS domain S-box/diguanylate cyclase (GGDEF) domain-containing protein</fullName>
    </submittedName>
</protein>
<dbReference type="InterPro" id="IPR003660">
    <property type="entry name" value="HAMP_dom"/>
</dbReference>
<dbReference type="EMBL" id="LT837803">
    <property type="protein sequence ID" value="SMB21600.1"/>
    <property type="molecule type" value="Genomic_DNA"/>
</dbReference>
<sequence>MSLSTRWWHGILARSLLAMAGIALLMGSAGGIAVGRIVGERVQSQAMLKLGELLDTVESTVSVACFTNDEGLAYEVAQGLLRNSEVRRVVIRGSEREIAQVARSGVSAYKDEAVELRQVRSPFKANEIIGTVQVEIDQQVIDARVAEEVNFAYLLLLGVLLLVIAATTGSIFLFIVRPIKQTSDRMHDLDVTSGESLKVPQGHERSEIGRLVEDVNQLTGRLVEVLDQERDLRQRQEIGQRKYHDLFDNSSAGIFVARSDGRIDSFNRAFAEMTWLPLAEDQEGGRRRLTEAQWRNPMELLAMIVASLLDGTTHESDFQLDGRRGDMRWLHVTVVPLGDGSVQGTVTDVTLIKQEELFARRLAVTDSLTSFANREGLNQAYAQLQSRTTPFILVRIDFDGIRQITEALGVPVGDRALLSVASRLRAAMESNDFVARISGTKFALVLEGEYDREVIAHRIDVLAEHLAQPYPSLDDDRSVPVVLGVRVGAARFPDDGVELQHLLRRAELALGNVPVGSHTCIFFNPVQEAAVEHRRRMEDDLRVAVATGELELYCQPIVDLRQGRVVGGEALLRWTHPQHGAVPPETFVPMAEQIGLIGEIGRWVLKEACRYIAHWRNVELDLYVSVNVSVRQIPDELAPGMVAKTLEQYGLPPQALAIEITESLLMNDVTIAQEWIASLRAMGLHIYMDDFGTGYSSLSYLKRFALDTVKIDRSFVRDMSADNSDFALVNAIITMAKSLGLGVVAEGIEDEQQFRLLRQSDCGFGQGNYFSRPVPMSQFNTIAMRINDELASYC</sequence>
<feature type="transmembrane region" description="Helical" evidence="1">
    <location>
        <begin position="151"/>
        <end position="176"/>
    </location>
</feature>
<keyword evidence="1" id="KW-1133">Transmembrane helix</keyword>
<dbReference type="InterPro" id="IPR043128">
    <property type="entry name" value="Rev_trsase/Diguanyl_cyclase"/>
</dbReference>
<evidence type="ECO:0000259" key="4">
    <source>
        <dbReference type="PROSITE" id="PS50887"/>
    </source>
</evidence>